<evidence type="ECO:0000256" key="1">
    <source>
        <dbReference type="ARBA" id="ARBA00023015"/>
    </source>
</evidence>
<feature type="DNA-binding region" description="H-T-H motif" evidence="4">
    <location>
        <begin position="39"/>
        <end position="58"/>
    </location>
</feature>
<dbReference type="InterPro" id="IPR050109">
    <property type="entry name" value="HTH-type_TetR-like_transc_reg"/>
</dbReference>
<evidence type="ECO:0000256" key="3">
    <source>
        <dbReference type="ARBA" id="ARBA00023163"/>
    </source>
</evidence>
<keyword evidence="3" id="KW-0804">Transcription</keyword>
<accession>A0ABU9WYV6</accession>
<evidence type="ECO:0000256" key="2">
    <source>
        <dbReference type="ARBA" id="ARBA00023125"/>
    </source>
</evidence>
<evidence type="ECO:0000259" key="5">
    <source>
        <dbReference type="PROSITE" id="PS50977"/>
    </source>
</evidence>
<gene>
    <name evidence="6" type="ORF">ABCQ75_07490</name>
</gene>
<dbReference type="InterPro" id="IPR009057">
    <property type="entry name" value="Homeodomain-like_sf"/>
</dbReference>
<dbReference type="Pfam" id="PF16859">
    <property type="entry name" value="TetR_C_11"/>
    <property type="match status" value="1"/>
</dbReference>
<dbReference type="SUPFAM" id="SSF48498">
    <property type="entry name" value="Tetracyclin repressor-like, C-terminal domain"/>
    <property type="match status" value="1"/>
</dbReference>
<keyword evidence="1" id="KW-0805">Transcription regulation</keyword>
<dbReference type="PANTHER" id="PTHR30055">
    <property type="entry name" value="HTH-TYPE TRANSCRIPTIONAL REGULATOR RUTR"/>
    <property type="match status" value="1"/>
</dbReference>
<keyword evidence="2 4" id="KW-0238">DNA-binding</keyword>
<reference evidence="6 7" key="1">
    <citation type="submission" date="2024-05" db="EMBL/GenBank/DDBJ databases">
        <title>Sinomonas sp. nov., isolated from a waste landfill.</title>
        <authorList>
            <person name="Zhao Y."/>
        </authorList>
    </citation>
    <scope>NUCLEOTIDE SEQUENCE [LARGE SCALE GENOMIC DNA]</scope>
    <source>
        <strain evidence="6 7">CCTCC AB2014300</strain>
    </source>
</reference>
<dbReference type="Proteomes" id="UP001422074">
    <property type="component" value="Unassembled WGS sequence"/>
</dbReference>
<dbReference type="Pfam" id="PF00440">
    <property type="entry name" value="TetR_N"/>
    <property type="match status" value="1"/>
</dbReference>
<dbReference type="PROSITE" id="PS50977">
    <property type="entry name" value="HTH_TETR_2"/>
    <property type="match status" value="1"/>
</dbReference>
<keyword evidence="7" id="KW-1185">Reference proteome</keyword>
<dbReference type="SUPFAM" id="SSF46689">
    <property type="entry name" value="Homeodomain-like"/>
    <property type="match status" value="1"/>
</dbReference>
<comment type="caution">
    <text evidence="6">The sequence shown here is derived from an EMBL/GenBank/DDBJ whole genome shotgun (WGS) entry which is preliminary data.</text>
</comment>
<dbReference type="Gene3D" id="1.10.357.10">
    <property type="entry name" value="Tetracycline Repressor, domain 2"/>
    <property type="match status" value="1"/>
</dbReference>
<evidence type="ECO:0000313" key="6">
    <source>
        <dbReference type="EMBL" id="MEN2744381.1"/>
    </source>
</evidence>
<evidence type="ECO:0000313" key="7">
    <source>
        <dbReference type="Proteomes" id="UP001422074"/>
    </source>
</evidence>
<name>A0ABU9WYV6_9MICC</name>
<dbReference type="PANTHER" id="PTHR30055:SF148">
    <property type="entry name" value="TETR-FAMILY TRANSCRIPTIONAL REGULATOR"/>
    <property type="match status" value="1"/>
</dbReference>
<dbReference type="PRINTS" id="PR00455">
    <property type="entry name" value="HTHTETR"/>
</dbReference>
<proteinExistence type="predicted"/>
<dbReference type="InterPro" id="IPR001647">
    <property type="entry name" value="HTH_TetR"/>
</dbReference>
<protein>
    <submittedName>
        <fullName evidence="6">TetR/AcrR family transcriptional regulator</fullName>
    </submittedName>
</protein>
<dbReference type="InterPro" id="IPR036271">
    <property type="entry name" value="Tet_transcr_reg_TetR-rel_C_sf"/>
</dbReference>
<sequence>MAGTRNPHSAGRPRSAEKEAAILSAALGLLASQGYTRMSLGQVAATAGVSTSTIHLRWKTKADLVTAALASARMADAPPASGDLRTDLIAILVDFSATIERVNGMALIGTCLAEEAHTPELLALLRQRTVLPRRALLREALERARAAGEFEAEDLEPLVSALLGPFYADYMAGRSGDPGWAARAVDLVLAGLRGLPEGPGIAYS</sequence>
<dbReference type="EMBL" id="JBDFRB010000005">
    <property type="protein sequence ID" value="MEN2744381.1"/>
    <property type="molecule type" value="Genomic_DNA"/>
</dbReference>
<evidence type="ECO:0000256" key="4">
    <source>
        <dbReference type="PROSITE-ProRule" id="PRU00335"/>
    </source>
</evidence>
<dbReference type="Gene3D" id="1.10.10.60">
    <property type="entry name" value="Homeodomain-like"/>
    <property type="match status" value="1"/>
</dbReference>
<dbReference type="InterPro" id="IPR011075">
    <property type="entry name" value="TetR_C"/>
</dbReference>
<dbReference type="RefSeq" id="WP_345884365.1">
    <property type="nucleotide sequence ID" value="NZ_JBDFRB010000005.1"/>
</dbReference>
<feature type="domain" description="HTH tetR-type" evidence="5">
    <location>
        <begin position="16"/>
        <end position="76"/>
    </location>
</feature>
<organism evidence="6 7">
    <name type="scientific">Sinomonas halotolerans</name>
    <dbReference type="NCBI Taxonomy" id="1644133"/>
    <lineage>
        <taxon>Bacteria</taxon>
        <taxon>Bacillati</taxon>
        <taxon>Actinomycetota</taxon>
        <taxon>Actinomycetes</taxon>
        <taxon>Micrococcales</taxon>
        <taxon>Micrococcaceae</taxon>
        <taxon>Sinomonas</taxon>
    </lineage>
</organism>